<sequence length="70" mass="7580">MKQDLRKCHLDMGSVSTTSLIHGGRGVRLTPGSREEHSSLCSSLLPGVSLTPRQVESLGIDIHSIKELIN</sequence>
<gene>
    <name evidence="1" type="ORF">CesoFtcFv8_027724</name>
</gene>
<proteinExistence type="predicted"/>
<dbReference type="EMBL" id="JAULUE010002069">
    <property type="protein sequence ID" value="KAK5875217.1"/>
    <property type="molecule type" value="Genomic_DNA"/>
</dbReference>
<protein>
    <submittedName>
        <fullName evidence="1">Uncharacterized protein</fullName>
    </submittedName>
</protein>
<name>A0AAN8AYW4_9TELE</name>
<keyword evidence="2" id="KW-1185">Reference proteome</keyword>
<dbReference type="Proteomes" id="UP001335648">
    <property type="component" value="Unassembled WGS sequence"/>
</dbReference>
<evidence type="ECO:0000313" key="1">
    <source>
        <dbReference type="EMBL" id="KAK5875217.1"/>
    </source>
</evidence>
<evidence type="ECO:0000313" key="2">
    <source>
        <dbReference type="Proteomes" id="UP001335648"/>
    </source>
</evidence>
<organism evidence="1 2">
    <name type="scientific">Champsocephalus esox</name>
    <name type="common">pike icefish</name>
    <dbReference type="NCBI Taxonomy" id="159716"/>
    <lineage>
        <taxon>Eukaryota</taxon>
        <taxon>Metazoa</taxon>
        <taxon>Chordata</taxon>
        <taxon>Craniata</taxon>
        <taxon>Vertebrata</taxon>
        <taxon>Euteleostomi</taxon>
        <taxon>Actinopterygii</taxon>
        <taxon>Neopterygii</taxon>
        <taxon>Teleostei</taxon>
        <taxon>Neoteleostei</taxon>
        <taxon>Acanthomorphata</taxon>
        <taxon>Eupercaria</taxon>
        <taxon>Perciformes</taxon>
        <taxon>Notothenioidei</taxon>
        <taxon>Channichthyidae</taxon>
        <taxon>Champsocephalus</taxon>
    </lineage>
</organism>
<accession>A0AAN8AYW4</accession>
<reference evidence="1 2" key="1">
    <citation type="journal article" date="2023" name="Mol. Biol. Evol.">
        <title>Genomics of Secondarily Temperate Adaptation in the Only Non-Antarctic Icefish.</title>
        <authorList>
            <person name="Rivera-Colon A.G."/>
            <person name="Rayamajhi N."/>
            <person name="Minhas B.F."/>
            <person name="Madrigal G."/>
            <person name="Bilyk K.T."/>
            <person name="Yoon V."/>
            <person name="Hune M."/>
            <person name="Gregory S."/>
            <person name="Cheng C.H.C."/>
            <person name="Catchen J.M."/>
        </authorList>
    </citation>
    <scope>NUCLEOTIDE SEQUENCE [LARGE SCALE GENOMIC DNA]</scope>
    <source>
        <strain evidence="1">JC2023a</strain>
    </source>
</reference>
<dbReference type="AlphaFoldDB" id="A0AAN8AYW4"/>
<comment type="caution">
    <text evidence="1">The sequence shown here is derived from an EMBL/GenBank/DDBJ whole genome shotgun (WGS) entry which is preliminary data.</text>
</comment>